<evidence type="ECO:0000313" key="1">
    <source>
        <dbReference type="EMBL" id="EGX92678.1"/>
    </source>
</evidence>
<dbReference type="EMBL" id="JH126401">
    <property type="protein sequence ID" value="EGX92678.1"/>
    <property type="molecule type" value="Genomic_DNA"/>
</dbReference>
<dbReference type="HOGENOM" id="CLU_2812255_0_0_1"/>
<evidence type="ECO:0000313" key="2">
    <source>
        <dbReference type="Proteomes" id="UP000001610"/>
    </source>
</evidence>
<protein>
    <submittedName>
        <fullName evidence="1">Uncharacterized protein</fullName>
    </submittedName>
</protein>
<name>G3JDK3_CORMM</name>
<organism evidence="1 2">
    <name type="scientific">Cordyceps militaris (strain CM01)</name>
    <name type="common">Caterpillar fungus</name>
    <dbReference type="NCBI Taxonomy" id="983644"/>
    <lineage>
        <taxon>Eukaryota</taxon>
        <taxon>Fungi</taxon>
        <taxon>Dikarya</taxon>
        <taxon>Ascomycota</taxon>
        <taxon>Pezizomycotina</taxon>
        <taxon>Sordariomycetes</taxon>
        <taxon>Hypocreomycetidae</taxon>
        <taxon>Hypocreales</taxon>
        <taxon>Cordycipitaceae</taxon>
        <taxon>Cordyceps</taxon>
    </lineage>
</organism>
<keyword evidence="2" id="KW-1185">Reference proteome</keyword>
<dbReference type="VEuPathDB" id="FungiDB:CCM_04051"/>
<accession>G3JDK3</accession>
<sequence>MATSLKSTTKQVRRLSDPGYPYWNVDMPLTGSWHPSQAYYDKTPEPVCHIGLNERNGLKFASVSLRT</sequence>
<gene>
    <name evidence="1" type="ORF">CCM_04051</name>
</gene>
<dbReference type="GeneID" id="18166074"/>
<proteinExistence type="predicted"/>
<dbReference type="Proteomes" id="UP000001610">
    <property type="component" value="Unassembled WGS sequence"/>
</dbReference>
<dbReference type="RefSeq" id="XP_006669262.1">
    <property type="nucleotide sequence ID" value="XM_006669199.1"/>
</dbReference>
<dbReference type="KEGG" id="cmt:CCM_04051"/>
<dbReference type="AlphaFoldDB" id="G3JDK3"/>
<dbReference type="InParanoid" id="G3JDK3"/>
<reference evidence="1 2" key="1">
    <citation type="journal article" date="2011" name="Genome Biol.">
        <title>Genome sequence of the insect pathogenic fungus Cordyceps militaris, a valued traditional Chinese medicine.</title>
        <authorList>
            <person name="Zheng P."/>
            <person name="Xia Y."/>
            <person name="Xiao G."/>
            <person name="Xiong C."/>
            <person name="Hu X."/>
            <person name="Zhang S."/>
            <person name="Zheng H."/>
            <person name="Huang Y."/>
            <person name="Zhou Y."/>
            <person name="Wang S."/>
            <person name="Zhao G.P."/>
            <person name="Liu X."/>
            <person name="St Leger R.J."/>
            <person name="Wang C."/>
        </authorList>
    </citation>
    <scope>NUCLEOTIDE SEQUENCE [LARGE SCALE GENOMIC DNA]</scope>
    <source>
        <strain evidence="1 2">CM01</strain>
    </source>
</reference>